<feature type="region of interest" description="Disordered" evidence="2">
    <location>
        <begin position="59"/>
        <end position="82"/>
    </location>
</feature>
<dbReference type="EMBL" id="NJET01000156">
    <property type="protein sequence ID" value="PHH60247.1"/>
    <property type="molecule type" value="Genomic_DNA"/>
</dbReference>
<dbReference type="Proteomes" id="UP000226192">
    <property type="component" value="Unassembled WGS sequence"/>
</dbReference>
<dbReference type="AlphaFoldDB" id="A0A2C5XUW7"/>
<feature type="domain" description="Phosducin" evidence="3">
    <location>
        <begin position="81"/>
        <end position="293"/>
    </location>
</feature>
<comment type="similarity">
    <text evidence="1">Belongs to the phosducin family.</text>
</comment>
<dbReference type="InterPro" id="IPR036249">
    <property type="entry name" value="Thioredoxin-like_sf"/>
</dbReference>
<reference evidence="4 5" key="1">
    <citation type="submission" date="2017-06" db="EMBL/GenBank/DDBJ databases">
        <title>Ant-infecting Ophiocordyceps genomes reveal a high diversity of potential behavioral manipulation genes and a possible major role for enterotoxins.</title>
        <authorList>
            <person name="De Bekker C."/>
            <person name="Evans H.C."/>
            <person name="Brachmann A."/>
            <person name="Hughes D.P."/>
        </authorList>
    </citation>
    <scope>NUCLEOTIDE SEQUENCE [LARGE SCALE GENOMIC DNA]</scope>
    <source>
        <strain evidence="4 5">Map64</strain>
    </source>
</reference>
<dbReference type="Pfam" id="PF02114">
    <property type="entry name" value="Phosducin"/>
    <property type="match status" value="1"/>
</dbReference>
<protein>
    <recommendedName>
        <fullName evidence="3">Phosducin domain-containing protein</fullName>
    </recommendedName>
</protein>
<dbReference type="Gene3D" id="3.40.30.10">
    <property type="entry name" value="Glutaredoxin"/>
    <property type="match status" value="1"/>
</dbReference>
<feature type="region of interest" description="Disordered" evidence="2">
    <location>
        <begin position="21"/>
        <end position="47"/>
    </location>
</feature>
<proteinExistence type="inferred from homology"/>
<evidence type="ECO:0000259" key="3">
    <source>
        <dbReference type="Pfam" id="PF02114"/>
    </source>
</evidence>
<accession>A0A2C5XUW7</accession>
<dbReference type="PANTHER" id="PTHR46052">
    <property type="entry name" value="PHOSDUCIN-LIKE PROTEIN"/>
    <property type="match status" value="1"/>
</dbReference>
<dbReference type="OrthoDB" id="70588at2759"/>
<evidence type="ECO:0000256" key="1">
    <source>
        <dbReference type="ARBA" id="ARBA00009686"/>
    </source>
</evidence>
<comment type="caution">
    <text evidence="4">The sequence shown here is derived from an EMBL/GenBank/DDBJ whole genome shotgun (WGS) entry which is preliminary data.</text>
</comment>
<evidence type="ECO:0000313" key="5">
    <source>
        <dbReference type="Proteomes" id="UP000226192"/>
    </source>
</evidence>
<keyword evidence="5" id="KW-1185">Reference proteome</keyword>
<organism evidence="4 5">
    <name type="scientific">Ophiocordyceps australis</name>
    <dbReference type="NCBI Taxonomy" id="1399860"/>
    <lineage>
        <taxon>Eukaryota</taxon>
        <taxon>Fungi</taxon>
        <taxon>Dikarya</taxon>
        <taxon>Ascomycota</taxon>
        <taxon>Pezizomycotina</taxon>
        <taxon>Sordariomycetes</taxon>
        <taxon>Hypocreomycetidae</taxon>
        <taxon>Hypocreales</taxon>
        <taxon>Ophiocordycipitaceae</taxon>
        <taxon>Ophiocordyceps</taxon>
    </lineage>
</organism>
<dbReference type="InterPro" id="IPR001200">
    <property type="entry name" value="Phosducin"/>
</dbReference>
<sequence length="305" mass="33956">MATAAQQEFNHLLAANTCCNRDSQRRHDGKDKDDDNLSSDNDSDDQEAAYHSAQIDAAMRGTPSDSTPELKLPPSSFDNGRATGVKGVIADARAFQTARRSRWKDRARSARQSIFGLGGALNNGSRSESETDDDACSSVSPHVAPTQISPNQDSDEEAFMHQWREARRRELESEDSRPVRSRRTSPSVRIYGFLDEVDALGYLDAIEKVTRETKVVVFVYDDACDVSATLESALLPLVRHHPTIHFVKVHFDEIEFDPAAVPSILAYQNQGDLFANLTGLIELMPDEAHYTQDSLSRLLRKHNVL</sequence>
<dbReference type="STRING" id="1399860.A0A2C5XUW7"/>
<gene>
    <name evidence="4" type="ORF">CDD81_1906</name>
</gene>
<dbReference type="InterPro" id="IPR024253">
    <property type="entry name" value="Phosducin_thioredoxin-like_dom"/>
</dbReference>
<name>A0A2C5XUW7_9HYPO</name>
<feature type="region of interest" description="Disordered" evidence="2">
    <location>
        <begin position="118"/>
        <end position="157"/>
    </location>
</feature>
<evidence type="ECO:0000313" key="4">
    <source>
        <dbReference type="EMBL" id="PHH60247.1"/>
    </source>
</evidence>
<dbReference type="GO" id="GO:0008277">
    <property type="term" value="P:regulation of G protein-coupled receptor signaling pathway"/>
    <property type="evidence" value="ECO:0007669"/>
    <property type="project" value="InterPro"/>
</dbReference>
<dbReference type="CDD" id="cd02987">
    <property type="entry name" value="Phd_like_Phd"/>
    <property type="match status" value="1"/>
</dbReference>
<dbReference type="InterPro" id="IPR051499">
    <property type="entry name" value="Phosducin-like_reg"/>
</dbReference>
<feature type="compositionally biased region" description="Acidic residues" evidence="2">
    <location>
        <begin position="36"/>
        <end position="47"/>
    </location>
</feature>
<dbReference type="SUPFAM" id="SSF52833">
    <property type="entry name" value="Thioredoxin-like"/>
    <property type="match status" value="1"/>
</dbReference>
<dbReference type="PANTHER" id="PTHR46052:SF1">
    <property type="entry name" value="PHOSDUCIN-LIKE PROTEIN"/>
    <property type="match status" value="1"/>
</dbReference>
<evidence type="ECO:0000256" key="2">
    <source>
        <dbReference type="SAM" id="MobiDB-lite"/>
    </source>
</evidence>
<feature type="compositionally biased region" description="Basic and acidic residues" evidence="2">
    <location>
        <begin position="22"/>
        <end position="35"/>
    </location>
</feature>